<dbReference type="RefSeq" id="WP_091676308.1">
    <property type="nucleotide sequence ID" value="NZ_FOKG01000018.1"/>
</dbReference>
<dbReference type="Pfam" id="PF13472">
    <property type="entry name" value="Lipase_GDSL_2"/>
    <property type="match status" value="1"/>
</dbReference>
<dbReference type="STRING" id="490629.SAMN05216266_11895"/>
<dbReference type="InterPro" id="IPR013830">
    <property type="entry name" value="SGNH_hydro"/>
</dbReference>
<evidence type="ECO:0000256" key="2">
    <source>
        <dbReference type="PIRSR" id="PIRSR637460-2"/>
    </source>
</evidence>
<evidence type="ECO:0000313" key="5">
    <source>
        <dbReference type="Proteomes" id="UP000243799"/>
    </source>
</evidence>
<keyword evidence="5" id="KW-1185">Reference proteome</keyword>
<evidence type="ECO:0000313" key="4">
    <source>
        <dbReference type="EMBL" id="SFB54893.1"/>
    </source>
</evidence>
<name>A0A1I1C322_9PSEU</name>
<organism evidence="4 5">
    <name type="scientific">Amycolatopsis marina</name>
    <dbReference type="NCBI Taxonomy" id="490629"/>
    <lineage>
        <taxon>Bacteria</taxon>
        <taxon>Bacillati</taxon>
        <taxon>Actinomycetota</taxon>
        <taxon>Actinomycetes</taxon>
        <taxon>Pseudonocardiales</taxon>
        <taxon>Pseudonocardiaceae</taxon>
        <taxon>Amycolatopsis</taxon>
    </lineage>
</organism>
<protein>
    <submittedName>
        <fullName evidence="4">GDSL-like Lipase/Acylhydrolase family protein</fullName>
    </submittedName>
</protein>
<keyword evidence="4" id="KW-0378">Hydrolase</keyword>
<dbReference type="GO" id="GO:0006629">
    <property type="term" value="P:lipid metabolic process"/>
    <property type="evidence" value="ECO:0007669"/>
    <property type="project" value="TreeGrafter"/>
</dbReference>
<proteinExistence type="predicted"/>
<accession>A0A1I1C322</accession>
<feature type="domain" description="SGNH hydrolase-type esterase" evidence="3">
    <location>
        <begin position="50"/>
        <end position="322"/>
    </location>
</feature>
<evidence type="ECO:0000259" key="3">
    <source>
        <dbReference type="Pfam" id="PF13472"/>
    </source>
</evidence>
<dbReference type="Gene3D" id="3.40.50.1110">
    <property type="entry name" value="SGNH hydrolase"/>
    <property type="match status" value="1"/>
</dbReference>
<dbReference type="GO" id="GO:0016788">
    <property type="term" value="F:hydrolase activity, acting on ester bonds"/>
    <property type="evidence" value="ECO:0007669"/>
    <property type="project" value="InterPro"/>
</dbReference>
<dbReference type="Proteomes" id="UP000243799">
    <property type="component" value="Unassembled WGS sequence"/>
</dbReference>
<feature type="active site" description="Nucleophile" evidence="1">
    <location>
        <position position="54"/>
    </location>
</feature>
<dbReference type="PANTHER" id="PTHR37981:SF1">
    <property type="entry name" value="SGNH HYDROLASE-TYPE ESTERASE DOMAIN-CONTAINING PROTEIN"/>
    <property type="match status" value="1"/>
</dbReference>
<dbReference type="OrthoDB" id="3498399at2"/>
<dbReference type="AlphaFoldDB" id="A0A1I1C322"/>
<reference evidence="5" key="1">
    <citation type="submission" date="2016-10" db="EMBL/GenBank/DDBJ databases">
        <authorList>
            <person name="Varghese N."/>
            <person name="Submissions S."/>
        </authorList>
    </citation>
    <scope>NUCLEOTIDE SEQUENCE [LARGE SCALE GENOMIC DNA]</scope>
    <source>
        <strain evidence="5">CGMCC 4.3568</strain>
    </source>
</reference>
<dbReference type="PANTHER" id="PTHR37981">
    <property type="entry name" value="LIPASE 2"/>
    <property type="match status" value="1"/>
</dbReference>
<dbReference type="EMBL" id="FOKG01000018">
    <property type="protein sequence ID" value="SFB54893.1"/>
    <property type="molecule type" value="Genomic_DNA"/>
</dbReference>
<dbReference type="InterPro" id="IPR036514">
    <property type="entry name" value="SGNH_hydro_sf"/>
</dbReference>
<feature type="active site" evidence="1">
    <location>
        <position position="315"/>
    </location>
</feature>
<keyword evidence="2" id="KW-1015">Disulfide bond</keyword>
<dbReference type="InterPro" id="IPR037460">
    <property type="entry name" value="SEST-like"/>
</dbReference>
<feature type="disulfide bond" evidence="2">
    <location>
        <begin position="156"/>
        <end position="168"/>
    </location>
</feature>
<feature type="disulfide bond" evidence="2">
    <location>
        <begin position="76"/>
        <end position="100"/>
    </location>
</feature>
<gene>
    <name evidence="4" type="ORF">SAMN05216266_11895</name>
</gene>
<evidence type="ECO:0000256" key="1">
    <source>
        <dbReference type="PIRSR" id="PIRSR637460-1"/>
    </source>
</evidence>
<dbReference type="SUPFAM" id="SSF52266">
    <property type="entry name" value="SGNH hydrolase"/>
    <property type="match status" value="1"/>
</dbReference>
<sequence length="359" mass="38657">MRRYRWWFGGLALAGVVVLVAVFALLGRQPPAPQDDLPGPPGTGPLTVVAMGDSTLSGEGAGNYLQETNGQNGNWCHRSPNASVFKIEAPGIEKKINLACSGAPSAQVALGDIKQWTEPSQAQQLAELTKTHRISAVVVALGANDDPHFSGLISECFRAWFSERIPPCSERIKQDWQNRVDAMVPKVVGALEDIRKVLRRAGYDTEDYQLVLQTYAAPIGPDIPEEYRSLNGCPFRKEDLRWVKNEAVKTLTAGLRDVAAQTSARLLDLSAAGDGHEACSGGDDPSSEWFSRLTVQWTDLTDADRAGHAIQDSFHPNAAGHAQFARCVSEFLATSDPAAACLEGDDGQLHAATMAGPLN</sequence>